<sequence>MADKVTLADALSNVDVLDELTLPDEQPCIEAQPCSVVYQVNFDTNFEDRNGFVTGVAKYIEEATVHSSLNELLEEGVEHAVMLYTWRCCSRAIPQPKSNEQPNRVEIYEKTVEVLAPEVNKLLNFMYFQSKAIERFTSEVRRLCHTEKRKDFISEAYMLTLGKFINMFAVLDELKNMKSSVKNDYSTYRRLVLAAQFLKVMADSQTLQESQNLSMFLATQNKIRDAVKENLERVSGFEDLLADVVSLCVHMFETRLYLAPHEKHMLVKVMGFGLFLMDGEPKSLSKLDERKKLNLAKIDRIFKNLEVVPLFGDMQIAPFNYIKRSKNFEPSRWPLSSSNNISPQADLMVHLPQIREDHVKYISELARYSNEVTTTYKESRTDSENKETADLALRGLQLLSEWTSVVTELYSWKLLHPTDHHQNKECPVEAEEYERATRYNYSDEEKFALIEVIAMIKGLQVLMARIESVLQDAIRRTIYAELQDFVQLILREPLRKAIKNKKDLIRSILVSVRETCADWQRGVEPSGDPALKGKKDPENGFGIKVPRRNVGPSSTQLYMVRTMLESLIADKSGGKRTLRKDIDGQHLVQIDQFHKISFYWNHLLNFSESLQQCCDLSQLWYREFYLEMTMGRRVHKCTVKHQHNDECNDLITMEKRIQFPIEMSMPWILTDHILRTKDPSVMEYVLYPLDLYNDSAHYALTVFRKQFLYDEVEAEVNLCFDQFVYKLSEQIFAHYKQMASSILLDKRFRVECAAMGAYIPYPRANRYETLLKQRHVQLLGRSIDLNKLITQRINADMHKSLDLAISKFEAGDITGITELDGLLEVNRLAHKLLSRFLALDEYDAMFREANHNVLAPYGRITLHVFWELNYDFLPNYCYNAATNRFVKCRGIQFTQPVHRDKPPQMAHHYLWGSKQLNVAYSTVYGQYTGFVGPYHFRTMCRLLGYQGIAVVMEELLKIVKSLIQGNLLQFTKTLMEAMPKVCKLPRYDYGSPGVLGYYHAQLNDIVQYPDAKTELFHNFRELGNTILFCLLMEQALSQEEVCDLLHAAAFQNILPRPFCKDGEKPEFKQKRLEAKYGSMQIVPNIERLGTAKQALISREGDLLTRERLCCGLSIFEVVLTRLKSFLDDPIWVGPPPANGVLNVEECAEFHRLWSALQFVYCIPVGDTEFTVEELFGEGLNWAGCTMIVLLGQQRRFEALDFCYHILKVQRVDGKDENVKGINLKRMVDRVRRFQVLNSQIFAILNKFLKGSEVDNSSIEHVRCFPPPVHPTLSHYHRTDHYNQSGHYA</sequence>
<protein>
    <recommendedName>
        <fullName evidence="2">Cytoplasmic FMR1-interacting protein</fullName>
    </recommendedName>
</protein>
<evidence type="ECO:0000256" key="2">
    <source>
        <dbReference type="PIRNR" id="PIRNR008153"/>
    </source>
</evidence>
<reference evidence="4" key="2">
    <citation type="journal article" date="2023" name="BMC Genomics">
        <title>Pest status, molecular evolution, and epigenetic factors derived from the genome assembly of Frankliniella fusca, a thysanopteran phytovirus vector.</title>
        <authorList>
            <person name="Catto M.A."/>
            <person name="Labadie P.E."/>
            <person name="Jacobson A.L."/>
            <person name="Kennedy G.G."/>
            <person name="Srinivasan R."/>
            <person name="Hunt B.G."/>
        </authorList>
    </citation>
    <scope>NUCLEOTIDE SEQUENCE</scope>
    <source>
        <strain evidence="4">PL_HMW_Pooled</strain>
    </source>
</reference>
<organism evidence="4 5">
    <name type="scientific">Frankliniella fusca</name>
    <dbReference type="NCBI Taxonomy" id="407009"/>
    <lineage>
        <taxon>Eukaryota</taxon>
        <taxon>Metazoa</taxon>
        <taxon>Ecdysozoa</taxon>
        <taxon>Arthropoda</taxon>
        <taxon>Hexapoda</taxon>
        <taxon>Insecta</taxon>
        <taxon>Pterygota</taxon>
        <taxon>Neoptera</taxon>
        <taxon>Paraneoptera</taxon>
        <taxon>Thysanoptera</taxon>
        <taxon>Terebrantia</taxon>
        <taxon>Thripoidea</taxon>
        <taxon>Thripidae</taxon>
        <taxon>Frankliniella</taxon>
    </lineage>
</organism>
<feature type="domain" description="CYRIA/CYRIB Rac1 binding" evidence="3">
    <location>
        <begin position="61"/>
        <end position="271"/>
    </location>
</feature>
<dbReference type="Proteomes" id="UP001219518">
    <property type="component" value="Unassembled WGS sequence"/>
</dbReference>
<gene>
    <name evidence="4" type="ORF">KUF71_012823</name>
</gene>
<comment type="similarity">
    <text evidence="1 2">Belongs to the CYFIP family.</text>
</comment>
<comment type="caution">
    <text evidence="4">The sequence shown here is derived from an EMBL/GenBank/DDBJ whole genome shotgun (WGS) entry which is preliminary data.</text>
</comment>
<dbReference type="GO" id="GO:0005737">
    <property type="term" value="C:cytoplasm"/>
    <property type="evidence" value="ECO:0007669"/>
    <property type="project" value="UniProtKB-UniRule"/>
</dbReference>
<name>A0AAE1HNX5_9NEOP</name>
<keyword evidence="5" id="KW-1185">Reference proteome</keyword>
<reference evidence="4" key="1">
    <citation type="submission" date="2021-07" db="EMBL/GenBank/DDBJ databases">
        <authorList>
            <person name="Catto M.A."/>
            <person name="Jacobson A."/>
            <person name="Kennedy G."/>
            <person name="Labadie P."/>
            <person name="Hunt B.G."/>
            <person name="Srinivasan R."/>
        </authorList>
    </citation>
    <scope>NUCLEOTIDE SEQUENCE</scope>
    <source>
        <strain evidence="4">PL_HMW_Pooled</strain>
        <tissue evidence="4">Head</tissue>
    </source>
</reference>
<evidence type="ECO:0000256" key="1">
    <source>
        <dbReference type="ARBA" id="ARBA00025790"/>
    </source>
</evidence>
<dbReference type="InterPro" id="IPR009828">
    <property type="entry name" value="CYRIA/CYRIB_Rac1-bd"/>
</dbReference>
<dbReference type="GO" id="GO:0031267">
    <property type="term" value="F:small GTPase binding"/>
    <property type="evidence" value="ECO:0007669"/>
    <property type="project" value="InterPro"/>
</dbReference>
<evidence type="ECO:0000313" key="5">
    <source>
        <dbReference type="Proteomes" id="UP001219518"/>
    </source>
</evidence>
<dbReference type="Pfam" id="PF07159">
    <property type="entry name" value="CYRIA-B_Rac1-bd"/>
    <property type="match status" value="1"/>
</dbReference>
<dbReference type="PANTHER" id="PTHR12195">
    <property type="entry name" value="CYTOPLASMIC FMR1-INTERACTING PROTEIN-RELATED"/>
    <property type="match status" value="1"/>
</dbReference>
<dbReference type="PIRSF" id="PIRSF008153">
    <property type="entry name" value="FMR1_interacting"/>
    <property type="match status" value="1"/>
</dbReference>
<dbReference type="InterPro" id="IPR008081">
    <property type="entry name" value="Cytoplasmic_FMR1-int"/>
</dbReference>
<proteinExistence type="inferred from homology"/>
<dbReference type="EMBL" id="JAHWGI010001196">
    <property type="protein sequence ID" value="KAK3924689.1"/>
    <property type="molecule type" value="Genomic_DNA"/>
</dbReference>
<accession>A0AAE1HNX5</accession>
<evidence type="ECO:0000259" key="3">
    <source>
        <dbReference type="Pfam" id="PF07159"/>
    </source>
</evidence>
<evidence type="ECO:0000313" key="4">
    <source>
        <dbReference type="EMBL" id="KAK3924689.1"/>
    </source>
</evidence>
<keyword evidence="2" id="KW-0963">Cytoplasm</keyword>
<dbReference type="PRINTS" id="PR01698">
    <property type="entry name" value="CYTOFMRPINTP"/>
</dbReference>
<dbReference type="GO" id="GO:0030833">
    <property type="term" value="P:regulation of actin filament polymerization"/>
    <property type="evidence" value="ECO:0007669"/>
    <property type="project" value="InterPro"/>
</dbReference>
<dbReference type="Pfam" id="PF05994">
    <property type="entry name" value="FragX_IP"/>
    <property type="match status" value="1"/>
</dbReference>